<name>A0A935KB10_9RHOO</name>
<evidence type="ECO:0000313" key="1">
    <source>
        <dbReference type="EMBL" id="MBK7416070.1"/>
    </source>
</evidence>
<dbReference type="EMBL" id="JADJMS010000031">
    <property type="protein sequence ID" value="MBK7416070.1"/>
    <property type="molecule type" value="Genomic_DNA"/>
</dbReference>
<proteinExistence type="predicted"/>
<comment type="caution">
    <text evidence="1">The sequence shown here is derived from an EMBL/GenBank/DDBJ whole genome shotgun (WGS) entry which is preliminary data.</text>
</comment>
<evidence type="ECO:0000313" key="2">
    <source>
        <dbReference type="Proteomes" id="UP000739411"/>
    </source>
</evidence>
<gene>
    <name evidence="1" type="ORF">IPJ38_14105</name>
</gene>
<dbReference type="Proteomes" id="UP000739411">
    <property type="component" value="Unassembled WGS sequence"/>
</dbReference>
<organism evidence="1 2">
    <name type="scientific">Candidatus Dechloromonas phosphorivorans</name>
    <dbReference type="NCBI Taxonomy" id="2899244"/>
    <lineage>
        <taxon>Bacteria</taxon>
        <taxon>Pseudomonadati</taxon>
        <taxon>Pseudomonadota</taxon>
        <taxon>Betaproteobacteria</taxon>
        <taxon>Rhodocyclales</taxon>
        <taxon>Azonexaceae</taxon>
        <taxon>Dechloromonas</taxon>
    </lineage>
</organism>
<sequence length="102" mass="11494">MKLQHLSMGARFEYEGVVYVKTGPLTASSDVGGQRIIPRYANLKSLDEPAAEVSKTSIKGRLEAVRVRTAFERFYESCERLVPEGSRDELAEARQQFIESIK</sequence>
<reference evidence="1 2" key="1">
    <citation type="submission" date="2020-10" db="EMBL/GenBank/DDBJ databases">
        <title>Connecting structure to function with the recovery of over 1000 high-quality activated sludge metagenome-assembled genomes encoding full-length rRNA genes using long-read sequencing.</title>
        <authorList>
            <person name="Singleton C.M."/>
            <person name="Petriglieri F."/>
            <person name="Kristensen J.M."/>
            <person name="Kirkegaard R.H."/>
            <person name="Michaelsen T.Y."/>
            <person name="Andersen M.H."/>
            <person name="Karst S.M."/>
            <person name="Dueholm M.S."/>
            <person name="Nielsen P.H."/>
            <person name="Albertsen M."/>
        </authorList>
    </citation>
    <scope>NUCLEOTIDE SEQUENCE [LARGE SCALE GENOMIC DNA]</scope>
    <source>
        <strain evidence="1">EsbW_18-Q3-R4-48_BATAC.463</strain>
    </source>
</reference>
<accession>A0A935KB10</accession>
<protein>
    <submittedName>
        <fullName evidence="1">Uncharacterized protein</fullName>
    </submittedName>
</protein>
<dbReference type="AlphaFoldDB" id="A0A935KB10"/>